<reference evidence="2" key="1">
    <citation type="submission" date="2024-07" db="EMBL/GenBank/DDBJ databases">
        <authorList>
            <person name="Yu S.T."/>
        </authorList>
    </citation>
    <scope>NUCLEOTIDE SEQUENCE</scope>
    <source>
        <strain evidence="2">R44</strain>
    </source>
</reference>
<dbReference type="Pfam" id="PF14568">
    <property type="entry name" value="SUKH_6"/>
    <property type="match status" value="1"/>
</dbReference>
<sequence>MHPAVQELTRLVPPPAGGGPRTWSRTEQLLGTALPQDYKDLVDTYGGGVFDGTIWILEPDCTDQDYDLVAIAGERTEVLGRLWDRGEPKPDELAADGSDVLPFAYIEGSGAYLYWLTSETAKPEQWTVLVNEGRGPEWEHHAVSAAEFVAGVLTGRIHSETLGEFEDTERGFDSNADIFGSHV</sequence>
<organism evidence="2">
    <name type="scientific">Streptomyces sp. R44</name>
    <dbReference type="NCBI Taxonomy" id="3238633"/>
    <lineage>
        <taxon>Bacteria</taxon>
        <taxon>Bacillati</taxon>
        <taxon>Actinomycetota</taxon>
        <taxon>Actinomycetes</taxon>
        <taxon>Kitasatosporales</taxon>
        <taxon>Streptomycetaceae</taxon>
        <taxon>Streptomyces</taxon>
    </lineage>
</organism>
<evidence type="ECO:0000313" key="2">
    <source>
        <dbReference type="EMBL" id="XDQ69387.1"/>
    </source>
</evidence>
<dbReference type="SUPFAM" id="SSF160631">
    <property type="entry name" value="SMI1/KNR4-like"/>
    <property type="match status" value="1"/>
</dbReference>
<accession>A0AB39SML5</accession>
<protein>
    <submittedName>
        <fullName evidence="2">SMI1/KNR4 family protein</fullName>
    </submittedName>
</protein>
<dbReference type="Gene3D" id="3.40.1580.10">
    <property type="entry name" value="SMI1/KNR4-like"/>
    <property type="match status" value="1"/>
</dbReference>
<evidence type="ECO:0000256" key="1">
    <source>
        <dbReference type="SAM" id="MobiDB-lite"/>
    </source>
</evidence>
<proteinExistence type="predicted"/>
<dbReference type="EMBL" id="CP163444">
    <property type="protein sequence ID" value="XDQ69387.1"/>
    <property type="molecule type" value="Genomic_DNA"/>
</dbReference>
<dbReference type="AlphaFoldDB" id="A0AB39SML5"/>
<name>A0AB39SML5_9ACTN</name>
<feature type="region of interest" description="Disordered" evidence="1">
    <location>
        <begin position="1"/>
        <end position="22"/>
    </location>
</feature>
<dbReference type="RefSeq" id="WP_369142128.1">
    <property type="nucleotide sequence ID" value="NZ_CP163444.1"/>
</dbReference>
<gene>
    <name evidence="2" type="ORF">AB5J54_02135</name>
</gene>
<dbReference type="InterPro" id="IPR037883">
    <property type="entry name" value="Knr4/Smi1-like_sf"/>
</dbReference>